<evidence type="ECO:0000313" key="4">
    <source>
        <dbReference type="Proteomes" id="UP000822993"/>
    </source>
</evidence>
<sequence>MTGTLLCLPPAGGVQTAFRDWPAEVGGLDVLPIRVPRSREDRSATMAEHVGEVVLRHMRHVTSGDWAVLGHSVGAHVALHLVRTVLDLGLPAPRRLVVVASRPPGHPDPETPLHRLSDDRLAARIAEYGGIAPEQLDDPDLRALVLHLVRTDLRLAELAPPVDGPLPVPVTSIGGDRDASVPVELLPHWGAATTVGHESHVVPGGHFFEDPRAVLHLVARAVNGAPATIAVGRA</sequence>
<dbReference type="PANTHER" id="PTHR11487:SF0">
    <property type="entry name" value="S-ACYL FATTY ACID SYNTHASE THIOESTERASE, MEDIUM CHAIN"/>
    <property type="match status" value="1"/>
</dbReference>
<accession>A0A9D5UGR3</accession>
<feature type="domain" description="Thioesterase" evidence="2">
    <location>
        <begin position="4"/>
        <end position="208"/>
    </location>
</feature>
<protein>
    <submittedName>
        <fullName evidence="3">Thioesterase</fullName>
    </submittedName>
</protein>
<dbReference type="InterPro" id="IPR012223">
    <property type="entry name" value="TEII"/>
</dbReference>
<dbReference type="Gene3D" id="3.40.50.1820">
    <property type="entry name" value="alpha/beta hydrolase"/>
    <property type="match status" value="1"/>
</dbReference>
<dbReference type="SUPFAM" id="SSF53474">
    <property type="entry name" value="alpha/beta-Hydrolases"/>
    <property type="match status" value="1"/>
</dbReference>
<dbReference type="Proteomes" id="UP000822993">
    <property type="component" value="Unassembled WGS sequence"/>
</dbReference>
<keyword evidence="4" id="KW-1185">Reference proteome</keyword>
<evidence type="ECO:0000256" key="1">
    <source>
        <dbReference type="ARBA" id="ARBA00007169"/>
    </source>
</evidence>
<organism evidence="3 4">
    <name type="scientific">Oerskovia douganii</name>
    <dbReference type="NCBI Taxonomy" id="2762210"/>
    <lineage>
        <taxon>Bacteria</taxon>
        <taxon>Bacillati</taxon>
        <taxon>Actinomycetota</taxon>
        <taxon>Actinomycetes</taxon>
        <taxon>Micrococcales</taxon>
        <taxon>Cellulomonadaceae</taxon>
        <taxon>Oerskovia</taxon>
    </lineage>
</organism>
<dbReference type="GO" id="GO:0008610">
    <property type="term" value="P:lipid biosynthetic process"/>
    <property type="evidence" value="ECO:0007669"/>
    <property type="project" value="TreeGrafter"/>
</dbReference>
<evidence type="ECO:0000313" key="3">
    <source>
        <dbReference type="EMBL" id="MBE7700242.1"/>
    </source>
</evidence>
<dbReference type="InterPro" id="IPR001031">
    <property type="entry name" value="Thioesterase"/>
</dbReference>
<gene>
    <name evidence="3" type="ORF">H9623_07995</name>
</gene>
<proteinExistence type="inferred from homology"/>
<dbReference type="RefSeq" id="WP_193719513.1">
    <property type="nucleotide sequence ID" value="NZ_JACSPN010000007.1"/>
</dbReference>
<comment type="similarity">
    <text evidence="1">Belongs to the thioesterase family.</text>
</comment>
<dbReference type="EMBL" id="JACSPN010000007">
    <property type="protein sequence ID" value="MBE7700242.1"/>
    <property type="molecule type" value="Genomic_DNA"/>
</dbReference>
<reference evidence="3 4" key="1">
    <citation type="submission" date="2020-08" db="EMBL/GenBank/DDBJ databases">
        <title>A Genomic Blueprint of the Chicken Gut Microbiome.</title>
        <authorList>
            <person name="Gilroy R."/>
            <person name="Ravi A."/>
            <person name="Getino M."/>
            <person name="Pursley I."/>
            <person name="Horton D.L."/>
            <person name="Alikhan N.-F."/>
            <person name="Baker D."/>
            <person name="Gharbi K."/>
            <person name="Hall N."/>
            <person name="Watson M."/>
            <person name="Adriaenssens E.M."/>
            <person name="Foster-Nyarko E."/>
            <person name="Jarju S."/>
            <person name="Secka A."/>
            <person name="Antonio M."/>
            <person name="Oren A."/>
            <person name="Chaudhuri R."/>
            <person name="La Ragione R.M."/>
            <person name="Hildebrand F."/>
            <person name="Pallen M.J."/>
        </authorList>
    </citation>
    <scope>NUCLEOTIDE SEQUENCE [LARGE SCALE GENOMIC DNA]</scope>
    <source>
        <strain evidence="3 4">Sa1BUA8</strain>
    </source>
</reference>
<dbReference type="InterPro" id="IPR029058">
    <property type="entry name" value="AB_hydrolase_fold"/>
</dbReference>
<name>A0A9D5UGR3_9CELL</name>
<dbReference type="AlphaFoldDB" id="A0A9D5UGR3"/>
<comment type="caution">
    <text evidence="3">The sequence shown here is derived from an EMBL/GenBank/DDBJ whole genome shotgun (WGS) entry which is preliminary data.</text>
</comment>
<evidence type="ECO:0000259" key="2">
    <source>
        <dbReference type="Pfam" id="PF00975"/>
    </source>
</evidence>
<dbReference type="Pfam" id="PF00975">
    <property type="entry name" value="Thioesterase"/>
    <property type="match status" value="1"/>
</dbReference>
<dbReference type="PANTHER" id="PTHR11487">
    <property type="entry name" value="THIOESTERASE"/>
    <property type="match status" value="1"/>
</dbReference>